<reference evidence="3 4" key="1">
    <citation type="journal article" date="2018" name="Evol. Lett.">
        <title>Horizontal gene cluster transfer increased hallucinogenic mushroom diversity.</title>
        <authorList>
            <person name="Reynolds H.T."/>
            <person name="Vijayakumar V."/>
            <person name="Gluck-Thaler E."/>
            <person name="Korotkin H.B."/>
            <person name="Matheny P.B."/>
            <person name="Slot J.C."/>
        </authorList>
    </citation>
    <scope>NUCLEOTIDE SEQUENCE [LARGE SCALE GENOMIC DNA]</scope>
    <source>
        <strain evidence="3 4">2629</strain>
    </source>
</reference>
<dbReference type="STRING" id="181874.A0A409YSW3"/>
<feature type="compositionally biased region" description="Pro residues" evidence="1">
    <location>
        <begin position="392"/>
        <end position="404"/>
    </location>
</feature>
<proteinExistence type="predicted"/>
<keyword evidence="2" id="KW-1133">Transmembrane helix</keyword>
<evidence type="ECO:0000256" key="2">
    <source>
        <dbReference type="SAM" id="Phobius"/>
    </source>
</evidence>
<dbReference type="PANTHER" id="PTHR37471">
    <property type="entry name" value="UNNAMED PRODUCT"/>
    <property type="match status" value="1"/>
</dbReference>
<feature type="region of interest" description="Disordered" evidence="1">
    <location>
        <begin position="579"/>
        <end position="608"/>
    </location>
</feature>
<protein>
    <recommendedName>
        <fullName evidence="5">AB hydrolase-1 domain-containing protein</fullName>
    </recommendedName>
</protein>
<keyword evidence="2" id="KW-0472">Membrane</keyword>
<dbReference type="InParanoid" id="A0A409YSW3"/>
<keyword evidence="2" id="KW-0812">Transmembrane</keyword>
<sequence>MIGNTFQDYIKIQAGITSLRLVTPLSLLYLIAGSFFFQDIENFNRFVYTVLSRKGPSLTRYIAQPPAYLPPNLTREQRRRIVRQCLTTGFYTASPHSPYPSCWFLPPNHGSKARRRDVRDWLAWALFSVDGQFTSQDVSDELEEYISLLEEASGITFLDDPASKLRSIRVSLDPVLALHRPLLWYLIVAFVDTYTSTRLFLLGFRHYTPSEPGYTASFPPRPVLYLLLSRKAPQGVKMPFWYRPHTSLTKHPLIFLHGIGIGLFPYISFFTSITQGEDRDVGVIIPELLPISMHITPKTVPPRPDILHALKRIVEFIQSDSSTHVGTETYPSSAVDDETSQSLLESAIRENKAGWNSIVLAGHSYGTFIAGWIIREYVDRIILSESTTESPTPVPATKPAPSTQPQPMYDPMLDSFASRISHFVLIDPIPILLSHPAVAYNFLYRDPHTVCPKCHNTICNAIECTPYANAASNRTHRPSLPSHAQTYHRPPSLNTQATITSTQSGSQSIPSYINTPRPLPVTPKCNGAWYSAPSAWQLWYFASRDPDVARTLFRSFFWSEGGLWRDDLAILLRNTRNGGGQEAARDRPYYGSVASSAPYPSSSSLAPNPIRHRQCGKHRKVAVVLAGLDQIVPAESVRHHLTQSEEWVERWIGRVDREGAIREVEDYSVDDEEREVRIMIDRPLELDDEATIRDDANGSGREGPSEGLETGGDEGILEVLFNPCLDHASIFDSDVDLIPLVDVVKRDAVGAAEVAVGTADDNNTVGKAEPDTAAGANHTTNKVASTELANVPEVNTDAAPEARDALAERAREDVAAAAAGEPEPEAGALGFDVLLFESLEGDFDGFGANEFFEFLHFLLGGIGHVDLGDLLEAGGFLLVVC</sequence>
<evidence type="ECO:0000313" key="4">
    <source>
        <dbReference type="Proteomes" id="UP000284842"/>
    </source>
</evidence>
<dbReference type="SUPFAM" id="SSF53474">
    <property type="entry name" value="alpha/beta-Hydrolases"/>
    <property type="match status" value="1"/>
</dbReference>
<evidence type="ECO:0000256" key="1">
    <source>
        <dbReference type="SAM" id="MobiDB-lite"/>
    </source>
</evidence>
<dbReference type="Gene3D" id="3.40.50.1820">
    <property type="entry name" value="alpha/beta hydrolase"/>
    <property type="match status" value="1"/>
</dbReference>
<accession>A0A409YSW3</accession>
<dbReference type="OrthoDB" id="6431331at2759"/>
<gene>
    <name evidence="3" type="ORF">CVT24_004216</name>
</gene>
<dbReference type="AlphaFoldDB" id="A0A409YSW3"/>
<evidence type="ECO:0008006" key="5">
    <source>
        <dbReference type="Google" id="ProtNLM"/>
    </source>
</evidence>
<dbReference type="Proteomes" id="UP000284842">
    <property type="component" value="Unassembled WGS sequence"/>
</dbReference>
<organism evidence="3 4">
    <name type="scientific">Panaeolus cyanescens</name>
    <dbReference type="NCBI Taxonomy" id="181874"/>
    <lineage>
        <taxon>Eukaryota</taxon>
        <taxon>Fungi</taxon>
        <taxon>Dikarya</taxon>
        <taxon>Basidiomycota</taxon>
        <taxon>Agaricomycotina</taxon>
        <taxon>Agaricomycetes</taxon>
        <taxon>Agaricomycetidae</taxon>
        <taxon>Agaricales</taxon>
        <taxon>Agaricineae</taxon>
        <taxon>Galeropsidaceae</taxon>
        <taxon>Panaeolus</taxon>
    </lineage>
</organism>
<keyword evidence="4" id="KW-1185">Reference proteome</keyword>
<evidence type="ECO:0000313" key="3">
    <source>
        <dbReference type="EMBL" id="PPR06116.1"/>
    </source>
</evidence>
<comment type="caution">
    <text evidence="3">The sequence shown here is derived from an EMBL/GenBank/DDBJ whole genome shotgun (WGS) entry which is preliminary data.</text>
</comment>
<dbReference type="PANTHER" id="PTHR37471:SF1">
    <property type="entry name" value="AB HYDROLASE-1 DOMAIN-CONTAINING PROTEIN"/>
    <property type="match status" value="1"/>
</dbReference>
<dbReference type="InterPro" id="IPR029058">
    <property type="entry name" value="AB_hydrolase_fold"/>
</dbReference>
<feature type="compositionally biased region" description="Low complexity" evidence="1">
    <location>
        <begin position="589"/>
        <end position="608"/>
    </location>
</feature>
<feature type="region of interest" description="Disordered" evidence="1">
    <location>
        <begin position="388"/>
        <end position="410"/>
    </location>
</feature>
<feature type="region of interest" description="Disordered" evidence="1">
    <location>
        <begin position="688"/>
        <end position="712"/>
    </location>
</feature>
<feature type="transmembrane region" description="Helical" evidence="2">
    <location>
        <begin position="21"/>
        <end position="38"/>
    </location>
</feature>
<dbReference type="EMBL" id="NHTK01000705">
    <property type="protein sequence ID" value="PPR06116.1"/>
    <property type="molecule type" value="Genomic_DNA"/>
</dbReference>
<feature type="transmembrane region" description="Helical" evidence="2">
    <location>
        <begin position="253"/>
        <end position="273"/>
    </location>
</feature>
<name>A0A409YSW3_9AGAR</name>